<evidence type="ECO:0000256" key="6">
    <source>
        <dbReference type="ARBA" id="ARBA00023136"/>
    </source>
</evidence>
<feature type="transmembrane region" description="Helical" evidence="9">
    <location>
        <begin position="531"/>
        <end position="549"/>
    </location>
</feature>
<dbReference type="OrthoDB" id="2150324at2759"/>
<feature type="transmembrane region" description="Helical" evidence="9">
    <location>
        <begin position="425"/>
        <end position="449"/>
    </location>
</feature>
<dbReference type="GO" id="GO:0005227">
    <property type="term" value="F:calcium-activated cation channel activity"/>
    <property type="evidence" value="ECO:0007669"/>
    <property type="project" value="InterPro"/>
</dbReference>
<dbReference type="Pfam" id="PF14703">
    <property type="entry name" value="PHM7_cyt"/>
    <property type="match status" value="1"/>
</dbReference>
<dbReference type="Pfam" id="PF02714">
    <property type="entry name" value="RSN1_7TM"/>
    <property type="match status" value="1"/>
</dbReference>
<evidence type="ECO:0000256" key="7">
    <source>
        <dbReference type="SAM" id="Coils"/>
    </source>
</evidence>
<dbReference type="GO" id="GO:0005886">
    <property type="term" value="C:plasma membrane"/>
    <property type="evidence" value="ECO:0007669"/>
    <property type="project" value="TreeGrafter"/>
</dbReference>
<feature type="transmembrane region" description="Helical" evidence="9">
    <location>
        <begin position="30"/>
        <end position="47"/>
    </location>
</feature>
<evidence type="ECO:0000256" key="9">
    <source>
        <dbReference type="SAM" id="Phobius"/>
    </source>
</evidence>
<dbReference type="InterPro" id="IPR045122">
    <property type="entry name" value="Csc1-like"/>
</dbReference>
<feature type="domain" description="CSC1/OSCA1-like 7TM region" evidence="10">
    <location>
        <begin position="374"/>
        <end position="650"/>
    </location>
</feature>
<keyword evidence="14" id="KW-1185">Reference proteome</keyword>
<evidence type="ECO:0000259" key="11">
    <source>
        <dbReference type="Pfam" id="PF13967"/>
    </source>
</evidence>
<feature type="coiled-coil region" evidence="7">
    <location>
        <begin position="284"/>
        <end position="311"/>
    </location>
</feature>
<evidence type="ECO:0000259" key="12">
    <source>
        <dbReference type="Pfam" id="PF14703"/>
    </source>
</evidence>
<dbReference type="Proteomes" id="UP001151582">
    <property type="component" value="Unassembled WGS sequence"/>
</dbReference>
<keyword evidence="6 9" id="KW-0472">Membrane</keyword>
<dbReference type="InterPro" id="IPR027815">
    <property type="entry name" value="CSC1/OSCA1-like_cyt"/>
</dbReference>
<dbReference type="PANTHER" id="PTHR13018:SF149">
    <property type="entry name" value="DOMAIN PROTEIN, PUTATIVE (AFU_ORTHOLOGUE AFUA_3G11660)-RELATED"/>
    <property type="match status" value="1"/>
</dbReference>
<gene>
    <name evidence="13" type="ORF">H4R34_001877</name>
</gene>
<dbReference type="InterPro" id="IPR032880">
    <property type="entry name" value="CSC1/OSCA1-like_N"/>
</dbReference>
<evidence type="ECO:0000256" key="8">
    <source>
        <dbReference type="SAM" id="MobiDB-lite"/>
    </source>
</evidence>
<feature type="transmembrane region" description="Helical" evidence="9">
    <location>
        <begin position="380"/>
        <end position="405"/>
    </location>
</feature>
<proteinExistence type="inferred from homology"/>
<evidence type="ECO:0000313" key="14">
    <source>
        <dbReference type="Proteomes" id="UP001151582"/>
    </source>
</evidence>
<dbReference type="PANTHER" id="PTHR13018">
    <property type="entry name" value="PROBABLE MEMBRANE PROTEIN DUF221-RELATED"/>
    <property type="match status" value="1"/>
</dbReference>
<keyword evidence="3" id="KW-0813">Transport</keyword>
<evidence type="ECO:0000256" key="4">
    <source>
        <dbReference type="ARBA" id="ARBA00022692"/>
    </source>
</evidence>
<evidence type="ECO:0000256" key="2">
    <source>
        <dbReference type="ARBA" id="ARBA00007779"/>
    </source>
</evidence>
<evidence type="ECO:0008006" key="15">
    <source>
        <dbReference type="Google" id="ProtNLM"/>
    </source>
</evidence>
<keyword evidence="5 9" id="KW-1133">Transmembrane helix</keyword>
<feature type="transmembrane region" description="Helical" evidence="9">
    <location>
        <begin position="470"/>
        <end position="491"/>
    </location>
</feature>
<dbReference type="AlphaFoldDB" id="A0A9W8B5A2"/>
<sequence length="947" mass="107635">MSSIVDQLLAGTKTFDEKYSLTVEGLLKQVGINIGITAALLVVFVALRHNNGAVYARRFKHTPPELKPPRLSANPFSWIGPVFRVGDPELLRTVGLDAVLMLRFLRFCFYTFLIFSILGAGSLVPINYLKGVPDPKPPPLNQLPIYRMTMGNMTDLKWITAHLIVSYALSIALWLGVYLNNRFFIQKRQEYFHSDRYLASMHSRTLIMARVPTNLRDDQSLFEYVQELTPSFRVVSVSVGRQLGSLPKLVDRHTTMINKLERVLASYLQNEASLEKPRPAIKVKHQTVDAIEYYTEQLEELQSEIRSQRERITTNAPLNYAFVAYASAYDAHMALKSIRKGGTGNARIQAALAPHPRDIIWENLTLPPTAKATRKTLMRIAIFLFCCAATVPTSLLSMVTTVPGITGLFPQSKPWFDGNPQFASFWQTLISPLILAIYFMILPFFFRMLSRLQGITTKTAVERAVMKKMYLYWMFSQVIVFTLMGVLTQLVSDVQSNKKTVAQLFENLVPNIVSSLNLTSSFWINYISLRWINNTLELVQLISLLIIFSRRYFTRPTPRQVRQLSKPPDFDYAVVYATYSFLFVLTLIFSVYAPLILIVGMVLFALGLLVFKYQLMYVYTTRVETAGLMWRAVVNRILFSTVLFQLYVLLAIRFKIQSYDALGYMNQWALAIPPPCITFIIAVAHRFWLEPRMALMQSAPANEKFQDMSHETKNVGDWFIRPLYKESETTPMVSQKVKHLLHRVYQGRRSMIEPKGGNADGSIVPGTNLRYDFRDTESESTSMVGHEYSDSSMMQSFNGGEYEMNSFKGPHESPPPRYLDQDSAYGDHYQGYPPGDFHGQPHHPFHDQPPAEMLQGPHNPYQPSPSAMYGGSDYHTGPPPPGQPPSMRGGHPQAHDSFGYDPDQIYDDYFDQTGSRQPSMMPPPNGASQGGFPPHQPPNPDSQWRPY</sequence>
<feature type="transmembrane region" description="Helical" evidence="9">
    <location>
        <begin position="668"/>
        <end position="689"/>
    </location>
</feature>
<feature type="transmembrane region" description="Helical" evidence="9">
    <location>
        <begin position="570"/>
        <end position="589"/>
    </location>
</feature>
<feature type="region of interest" description="Disordered" evidence="8">
    <location>
        <begin position="781"/>
        <end position="947"/>
    </location>
</feature>
<reference evidence="13" key="1">
    <citation type="submission" date="2022-07" db="EMBL/GenBank/DDBJ databases">
        <title>Phylogenomic reconstructions and comparative analyses of Kickxellomycotina fungi.</title>
        <authorList>
            <person name="Reynolds N.K."/>
            <person name="Stajich J.E."/>
            <person name="Barry K."/>
            <person name="Grigoriev I.V."/>
            <person name="Crous P."/>
            <person name="Smith M.E."/>
        </authorList>
    </citation>
    <scope>NUCLEOTIDE SEQUENCE</scope>
    <source>
        <strain evidence="13">RSA 567</strain>
    </source>
</reference>
<feature type="transmembrane region" description="Helical" evidence="9">
    <location>
        <begin position="158"/>
        <end position="179"/>
    </location>
</feature>
<dbReference type="InterPro" id="IPR003864">
    <property type="entry name" value="CSC1/OSCA1-like_7TM"/>
</dbReference>
<comment type="similarity">
    <text evidence="2">Belongs to the CSC1 (TC 1.A.17) family.</text>
</comment>
<feature type="transmembrane region" description="Helical" evidence="9">
    <location>
        <begin position="633"/>
        <end position="656"/>
    </location>
</feature>
<evidence type="ECO:0000259" key="10">
    <source>
        <dbReference type="Pfam" id="PF02714"/>
    </source>
</evidence>
<evidence type="ECO:0000256" key="3">
    <source>
        <dbReference type="ARBA" id="ARBA00022448"/>
    </source>
</evidence>
<dbReference type="EMBL" id="JANBQB010000105">
    <property type="protein sequence ID" value="KAJ1981980.1"/>
    <property type="molecule type" value="Genomic_DNA"/>
</dbReference>
<comment type="caution">
    <text evidence="13">The sequence shown here is derived from an EMBL/GenBank/DDBJ whole genome shotgun (WGS) entry which is preliminary data.</text>
</comment>
<feature type="transmembrane region" description="Helical" evidence="9">
    <location>
        <begin position="595"/>
        <end position="613"/>
    </location>
</feature>
<feature type="domain" description="CSC1/OSCA1-like cytosolic" evidence="12">
    <location>
        <begin position="203"/>
        <end position="363"/>
    </location>
</feature>
<organism evidence="13 14">
    <name type="scientific">Dimargaris verticillata</name>
    <dbReference type="NCBI Taxonomy" id="2761393"/>
    <lineage>
        <taxon>Eukaryota</taxon>
        <taxon>Fungi</taxon>
        <taxon>Fungi incertae sedis</taxon>
        <taxon>Zoopagomycota</taxon>
        <taxon>Kickxellomycotina</taxon>
        <taxon>Dimargaritomycetes</taxon>
        <taxon>Dimargaritales</taxon>
        <taxon>Dimargaritaceae</taxon>
        <taxon>Dimargaris</taxon>
    </lineage>
</organism>
<feature type="transmembrane region" description="Helical" evidence="9">
    <location>
        <begin position="107"/>
        <end position="129"/>
    </location>
</feature>
<accession>A0A9W8B5A2</accession>
<keyword evidence="7" id="KW-0175">Coiled coil</keyword>
<name>A0A9W8B5A2_9FUNG</name>
<evidence type="ECO:0000313" key="13">
    <source>
        <dbReference type="EMBL" id="KAJ1981980.1"/>
    </source>
</evidence>
<evidence type="ECO:0000256" key="1">
    <source>
        <dbReference type="ARBA" id="ARBA00004141"/>
    </source>
</evidence>
<evidence type="ECO:0000256" key="5">
    <source>
        <dbReference type="ARBA" id="ARBA00022989"/>
    </source>
</evidence>
<keyword evidence="4 9" id="KW-0812">Transmembrane</keyword>
<feature type="domain" description="CSC1/OSCA1-like N-terminal transmembrane" evidence="11">
    <location>
        <begin position="26"/>
        <end position="172"/>
    </location>
</feature>
<comment type="subcellular location">
    <subcellularLocation>
        <location evidence="1">Membrane</location>
        <topology evidence="1">Multi-pass membrane protein</topology>
    </subcellularLocation>
</comment>
<dbReference type="Pfam" id="PF13967">
    <property type="entry name" value="RSN1_TM"/>
    <property type="match status" value="1"/>
</dbReference>
<protein>
    <recommendedName>
        <fullName evidence="15">DUF221-domain-containing protein</fullName>
    </recommendedName>
</protein>